<gene>
    <name evidence="2" type="ORF">ACFO3D_14470</name>
</gene>
<dbReference type="Proteomes" id="UP001595989">
    <property type="component" value="Unassembled WGS sequence"/>
</dbReference>
<keyword evidence="3" id="KW-1185">Reference proteome</keyword>
<keyword evidence="1" id="KW-0812">Transmembrane</keyword>
<proteinExistence type="predicted"/>
<keyword evidence="1" id="KW-0472">Membrane</keyword>
<feature type="transmembrane region" description="Helical" evidence="1">
    <location>
        <begin position="93"/>
        <end position="112"/>
    </location>
</feature>
<feature type="transmembrane region" description="Helical" evidence="1">
    <location>
        <begin position="27"/>
        <end position="50"/>
    </location>
</feature>
<feature type="transmembrane region" description="Helical" evidence="1">
    <location>
        <begin position="62"/>
        <end position="87"/>
    </location>
</feature>
<evidence type="ECO:0000256" key="1">
    <source>
        <dbReference type="SAM" id="Phobius"/>
    </source>
</evidence>
<name>A0ABV9DNI8_9BACI</name>
<dbReference type="EMBL" id="JBHSFU010000008">
    <property type="protein sequence ID" value="MFC4559399.1"/>
    <property type="molecule type" value="Genomic_DNA"/>
</dbReference>
<feature type="transmembrane region" description="Helical" evidence="1">
    <location>
        <begin position="119"/>
        <end position="138"/>
    </location>
</feature>
<dbReference type="RefSeq" id="WP_390297468.1">
    <property type="nucleotide sequence ID" value="NZ_JBHSFU010000008.1"/>
</dbReference>
<evidence type="ECO:0000313" key="3">
    <source>
        <dbReference type="Proteomes" id="UP001595989"/>
    </source>
</evidence>
<keyword evidence="1" id="KW-1133">Transmembrane helix</keyword>
<evidence type="ECO:0000313" key="2">
    <source>
        <dbReference type="EMBL" id="MFC4559399.1"/>
    </source>
</evidence>
<accession>A0ABV9DNI8</accession>
<protein>
    <submittedName>
        <fullName evidence="2">Uncharacterized protein</fullName>
    </submittedName>
</protein>
<comment type="caution">
    <text evidence="2">The sequence shown here is derived from an EMBL/GenBank/DDBJ whole genome shotgun (WGS) entry which is preliminary data.</text>
</comment>
<reference evidence="3" key="1">
    <citation type="journal article" date="2019" name="Int. J. Syst. Evol. Microbiol.">
        <title>The Global Catalogue of Microorganisms (GCM) 10K type strain sequencing project: providing services to taxonomists for standard genome sequencing and annotation.</title>
        <authorList>
            <consortium name="The Broad Institute Genomics Platform"/>
            <consortium name="The Broad Institute Genome Sequencing Center for Infectious Disease"/>
            <person name="Wu L."/>
            <person name="Ma J."/>
        </authorList>
    </citation>
    <scope>NUCLEOTIDE SEQUENCE [LARGE SCALE GENOMIC DNA]</scope>
    <source>
        <strain evidence="3">CGMCC 4.7426</strain>
    </source>
</reference>
<organism evidence="2 3">
    <name type="scientific">Virgibacillus kekensis</name>
    <dbReference type="NCBI Taxonomy" id="202261"/>
    <lineage>
        <taxon>Bacteria</taxon>
        <taxon>Bacillati</taxon>
        <taxon>Bacillota</taxon>
        <taxon>Bacilli</taxon>
        <taxon>Bacillales</taxon>
        <taxon>Bacillaceae</taxon>
        <taxon>Virgibacillus</taxon>
    </lineage>
</organism>
<feature type="transmembrane region" description="Helical" evidence="1">
    <location>
        <begin position="158"/>
        <end position="178"/>
    </location>
</feature>
<sequence>MYFLKPISEEVRLSQIIFNKHKKTMRLILVSIFAGIAAILQAAGGFLPGVGYFLSALATAPILLSSMFSISFGVKSYFLVIILLFIIQPTELIVFPFTTGLLGLGIGASFHIFKKRLSIIVTGTISLMLGIMSLLFIFHFPVLGPAVSDSISFLTTAWIFLFAFLYSWLWVEIALIIFKRVKKIII</sequence>